<accession>A0ABR9DAL2</accession>
<keyword evidence="3" id="KW-1185">Reference proteome</keyword>
<dbReference type="Proteomes" id="UP000652176">
    <property type="component" value="Unassembled WGS sequence"/>
</dbReference>
<organism evidence="2 3">
    <name type="scientific">Methylomonas albis</name>
    <dbReference type="NCBI Taxonomy" id="1854563"/>
    <lineage>
        <taxon>Bacteria</taxon>
        <taxon>Pseudomonadati</taxon>
        <taxon>Pseudomonadota</taxon>
        <taxon>Gammaproteobacteria</taxon>
        <taxon>Methylococcales</taxon>
        <taxon>Methylococcaceae</taxon>
        <taxon>Methylomonas</taxon>
    </lineage>
</organism>
<feature type="region of interest" description="Disordered" evidence="1">
    <location>
        <begin position="75"/>
        <end position="116"/>
    </location>
</feature>
<evidence type="ECO:0000313" key="2">
    <source>
        <dbReference type="EMBL" id="MBD9358942.1"/>
    </source>
</evidence>
<reference evidence="2 3" key="1">
    <citation type="submission" date="2020-09" db="EMBL/GenBank/DDBJ databases">
        <title>Methylomonas albis sp. nov. and Methylomonas fluvii sp. nov.: Two cold-adapted methanotrophs from the River Elbe and an amended description of Methylovulum psychrotolerans strain Eb1.</title>
        <authorList>
            <person name="Bussmann I.K."/>
            <person name="Klings K.-W."/>
            <person name="Warnstedt J."/>
            <person name="Hoppert M."/>
            <person name="Saborowski A."/>
            <person name="Horn F."/>
            <person name="Liebner S."/>
        </authorList>
    </citation>
    <scope>NUCLEOTIDE SEQUENCE [LARGE SCALE GENOMIC DNA]</scope>
    <source>
        <strain evidence="2 3">EbA</strain>
    </source>
</reference>
<evidence type="ECO:0000256" key="1">
    <source>
        <dbReference type="SAM" id="MobiDB-lite"/>
    </source>
</evidence>
<dbReference type="EMBL" id="JACXSS010000002">
    <property type="protein sequence ID" value="MBD9358942.1"/>
    <property type="molecule type" value="Genomic_DNA"/>
</dbReference>
<gene>
    <name evidence="2" type="ORF">IE877_24265</name>
</gene>
<proteinExistence type="predicted"/>
<sequence length="116" mass="13201">MNNEAIKALKELAENTGKRSKIGIVRELMPHIEETMKQGVTLADIHAALTEKAGIDIKFLTFIGSYKRIKKEIGKNTQQRLKPLTPEKNIKTEPSPIQEKPKGFFFDPSPKKEDWL</sequence>
<name>A0ABR9DAL2_9GAMM</name>
<evidence type="ECO:0000313" key="3">
    <source>
        <dbReference type="Proteomes" id="UP000652176"/>
    </source>
</evidence>
<dbReference type="RefSeq" id="WP_192377418.1">
    <property type="nucleotide sequence ID" value="NZ_CAJHIV010000002.1"/>
</dbReference>
<comment type="caution">
    <text evidence="2">The sequence shown here is derived from an EMBL/GenBank/DDBJ whole genome shotgun (WGS) entry which is preliminary data.</text>
</comment>
<protein>
    <submittedName>
        <fullName evidence="2">Uncharacterized protein</fullName>
    </submittedName>
</protein>